<keyword evidence="13" id="KW-0175">Coiled coil</keyword>
<feature type="domain" description="HTH araC/xylS-type" evidence="15">
    <location>
        <begin position="1220"/>
        <end position="1319"/>
    </location>
</feature>
<evidence type="ECO:0000259" key="16">
    <source>
        <dbReference type="PROSITE" id="PS50109"/>
    </source>
</evidence>
<dbReference type="Gene3D" id="3.40.50.2300">
    <property type="match status" value="1"/>
</dbReference>
<feature type="coiled-coil region" evidence="13">
    <location>
        <begin position="775"/>
        <end position="808"/>
    </location>
</feature>
<dbReference type="Pfam" id="PF07495">
    <property type="entry name" value="Y_Y_Y"/>
    <property type="match status" value="1"/>
</dbReference>
<keyword evidence="14" id="KW-0472">Membrane</keyword>
<dbReference type="Pfam" id="PF00072">
    <property type="entry name" value="Response_reg"/>
    <property type="match status" value="1"/>
</dbReference>
<dbReference type="GO" id="GO:0003700">
    <property type="term" value="F:DNA-binding transcription factor activity"/>
    <property type="evidence" value="ECO:0007669"/>
    <property type="project" value="InterPro"/>
</dbReference>
<dbReference type="PANTHER" id="PTHR43547">
    <property type="entry name" value="TWO-COMPONENT HISTIDINE KINASE"/>
    <property type="match status" value="1"/>
</dbReference>
<dbReference type="InterPro" id="IPR011006">
    <property type="entry name" value="CheY-like_superfamily"/>
</dbReference>
<evidence type="ECO:0000256" key="8">
    <source>
        <dbReference type="ARBA" id="ARBA00023012"/>
    </source>
</evidence>
<keyword evidence="11" id="KW-0804">Transcription</keyword>
<dbReference type="InterPro" id="IPR018060">
    <property type="entry name" value="HTH_AraC"/>
</dbReference>
<dbReference type="EMBL" id="LVYD01000044">
    <property type="protein sequence ID" value="OQP63721.1"/>
    <property type="molecule type" value="Genomic_DNA"/>
</dbReference>
<dbReference type="InterPro" id="IPR011110">
    <property type="entry name" value="Reg_prop"/>
</dbReference>
<keyword evidence="8" id="KW-0902">Two-component regulatory system</keyword>
<dbReference type="InterPro" id="IPR011123">
    <property type="entry name" value="Y_Y_Y"/>
</dbReference>
<dbReference type="SMART" id="SM00448">
    <property type="entry name" value="REC"/>
    <property type="match status" value="1"/>
</dbReference>
<dbReference type="EC" id="2.7.13.3" evidence="2"/>
<evidence type="ECO:0000256" key="9">
    <source>
        <dbReference type="ARBA" id="ARBA00023015"/>
    </source>
</evidence>
<dbReference type="Pfam" id="PF00512">
    <property type="entry name" value="HisKA"/>
    <property type="match status" value="1"/>
</dbReference>
<dbReference type="PRINTS" id="PR00344">
    <property type="entry name" value="BCTRLSENSOR"/>
</dbReference>
<evidence type="ECO:0000259" key="17">
    <source>
        <dbReference type="PROSITE" id="PS50110"/>
    </source>
</evidence>
<dbReference type="STRING" id="1703345.A3860_22515"/>
<evidence type="ECO:0000256" key="11">
    <source>
        <dbReference type="ARBA" id="ARBA00023163"/>
    </source>
</evidence>
<feature type="transmembrane region" description="Helical" evidence="14">
    <location>
        <begin position="748"/>
        <end position="766"/>
    </location>
</feature>
<dbReference type="Proteomes" id="UP000192796">
    <property type="component" value="Unassembled WGS sequence"/>
</dbReference>
<dbReference type="InterPro" id="IPR003661">
    <property type="entry name" value="HisK_dim/P_dom"/>
</dbReference>
<dbReference type="SUPFAM" id="SSF47384">
    <property type="entry name" value="Homodimeric domain of signal transducing histidine kinase"/>
    <property type="match status" value="1"/>
</dbReference>
<dbReference type="PROSITE" id="PS50110">
    <property type="entry name" value="RESPONSE_REGULATORY"/>
    <property type="match status" value="1"/>
</dbReference>
<protein>
    <recommendedName>
        <fullName evidence="2">histidine kinase</fullName>
        <ecNumber evidence="2">2.7.13.3</ecNumber>
    </recommendedName>
</protein>
<keyword evidence="6" id="KW-0418">Kinase</keyword>
<dbReference type="FunFam" id="2.60.40.10:FF:000791">
    <property type="entry name" value="Two-component system sensor histidine kinase/response regulator"/>
    <property type="match status" value="1"/>
</dbReference>
<keyword evidence="4" id="KW-0808">Transferase</keyword>
<dbReference type="CDD" id="cd00082">
    <property type="entry name" value="HisKA"/>
    <property type="match status" value="1"/>
</dbReference>
<dbReference type="InterPro" id="IPR003594">
    <property type="entry name" value="HATPase_dom"/>
</dbReference>
<name>A0A1V9FZD0_9BACT</name>
<keyword evidence="19" id="KW-1185">Reference proteome</keyword>
<proteinExistence type="predicted"/>
<dbReference type="SMART" id="SM00342">
    <property type="entry name" value="HTH_ARAC"/>
    <property type="match status" value="1"/>
</dbReference>
<dbReference type="Gene3D" id="1.10.10.60">
    <property type="entry name" value="Homeodomain-like"/>
    <property type="match status" value="2"/>
</dbReference>
<dbReference type="InterPro" id="IPR036890">
    <property type="entry name" value="HATPase_C_sf"/>
</dbReference>
<dbReference type="SUPFAM" id="SSF52172">
    <property type="entry name" value="CheY-like"/>
    <property type="match status" value="1"/>
</dbReference>
<evidence type="ECO:0000256" key="10">
    <source>
        <dbReference type="ARBA" id="ARBA00023125"/>
    </source>
</evidence>
<evidence type="ECO:0000256" key="7">
    <source>
        <dbReference type="ARBA" id="ARBA00022840"/>
    </source>
</evidence>
<dbReference type="SMART" id="SM00388">
    <property type="entry name" value="HisKA"/>
    <property type="match status" value="1"/>
</dbReference>
<dbReference type="SUPFAM" id="SSF55874">
    <property type="entry name" value="ATPase domain of HSP90 chaperone/DNA topoisomerase II/histidine kinase"/>
    <property type="match status" value="1"/>
</dbReference>
<gene>
    <name evidence="18" type="ORF">A3860_22515</name>
</gene>
<evidence type="ECO:0000256" key="12">
    <source>
        <dbReference type="PROSITE-ProRule" id="PRU00169"/>
    </source>
</evidence>
<feature type="domain" description="Histidine kinase" evidence="16">
    <location>
        <begin position="812"/>
        <end position="1034"/>
    </location>
</feature>
<evidence type="ECO:0000256" key="6">
    <source>
        <dbReference type="ARBA" id="ARBA00022777"/>
    </source>
</evidence>
<feature type="domain" description="Response regulatory" evidence="17">
    <location>
        <begin position="1073"/>
        <end position="1188"/>
    </location>
</feature>
<keyword evidence="9" id="KW-0805">Transcription regulation</keyword>
<dbReference type="FunFam" id="1.10.287.130:FF:000045">
    <property type="entry name" value="Two-component system sensor histidine kinase/response regulator"/>
    <property type="match status" value="1"/>
</dbReference>
<comment type="caution">
    <text evidence="18">The sequence shown here is derived from an EMBL/GenBank/DDBJ whole genome shotgun (WGS) entry which is preliminary data.</text>
</comment>
<dbReference type="GO" id="GO:0000155">
    <property type="term" value="F:phosphorelay sensor kinase activity"/>
    <property type="evidence" value="ECO:0007669"/>
    <property type="project" value="InterPro"/>
</dbReference>
<dbReference type="Gene3D" id="2.60.40.10">
    <property type="entry name" value="Immunoglobulins"/>
    <property type="match status" value="1"/>
</dbReference>
<evidence type="ECO:0000259" key="15">
    <source>
        <dbReference type="PROSITE" id="PS01124"/>
    </source>
</evidence>
<dbReference type="InterPro" id="IPR015943">
    <property type="entry name" value="WD40/YVTN_repeat-like_dom_sf"/>
</dbReference>
<dbReference type="InterPro" id="IPR004358">
    <property type="entry name" value="Sig_transdc_His_kin-like_C"/>
</dbReference>
<dbReference type="Gene3D" id="2.130.10.10">
    <property type="entry name" value="YVTN repeat-like/Quinoprotein amine dehydrogenase"/>
    <property type="match status" value="3"/>
</dbReference>
<reference evidence="18 19" key="1">
    <citation type="submission" date="2016-03" db="EMBL/GenBank/DDBJ databases">
        <title>Niastella vici sp. nov., isolated from farmland soil.</title>
        <authorList>
            <person name="Chen L."/>
            <person name="Wang D."/>
            <person name="Yang S."/>
            <person name="Wang G."/>
        </authorList>
    </citation>
    <scope>NUCLEOTIDE SEQUENCE [LARGE SCALE GENOMIC DNA]</scope>
    <source>
        <strain evidence="18 19">DJ57</strain>
    </source>
</reference>
<dbReference type="GO" id="GO:0043565">
    <property type="term" value="F:sequence-specific DNA binding"/>
    <property type="evidence" value="ECO:0007669"/>
    <property type="project" value="InterPro"/>
</dbReference>
<dbReference type="Pfam" id="PF02518">
    <property type="entry name" value="HATPase_c"/>
    <property type="match status" value="1"/>
</dbReference>
<evidence type="ECO:0000256" key="2">
    <source>
        <dbReference type="ARBA" id="ARBA00012438"/>
    </source>
</evidence>
<dbReference type="GO" id="GO:0005524">
    <property type="term" value="F:ATP binding"/>
    <property type="evidence" value="ECO:0007669"/>
    <property type="project" value="UniProtKB-KW"/>
</dbReference>
<organism evidence="18 19">
    <name type="scientific">Niastella vici</name>
    <dbReference type="NCBI Taxonomy" id="1703345"/>
    <lineage>
        <taxon>Bacteria</taxon>
        <taxon>Pseudomonadati</taxon>
        <taxon>Bacteroidota</taxon>
        <taxon>Chitinophagia</taxon>
        <taxon>Chitinophagales</taxon>
        <taxon>Chitinophagaceae</taxon>
        <taxon>Niastella</taxon>
    </lineage>
</organism>
<keyword evidence="10" id="KW-0238">DNA-binding</keyword>
<dbReference type="Gene3D" id="3.30.565.10">
    <property type="entry name" value="Histidine kinase-like ATPase, C-terminal domain"/>
    <property type="match status" value="1"/>
</dbReference>
<keyword evidence="7" id="KW-0067">ATP-binding</keyword>
<evidence type="ECO:0000256" key="4">
    <source>
        <dbReference type="ARBA" id="ARBA00022679"/>
    </source>
</evidence>
<dbReference type="SUPFAM" id="SSF63829">
    <property type="entry name" value="Calcium-dependent phosphotriesterase"/>
    <property type="match status" value="3"/>
</dbReference>
<evidence type="ECO:0000313" key="18">
    <source>
        <dbReference type="EMBL" id="OQP63721.1"/>
    </source>
</evidence>
<dbReference type="SMART" id="SM00387">
    <property type="entry name" value="HATPase_c"/>
    <property type="match status" value="1"/>
</dbReference>
<dbReference type="InterPro" id="IPR036097">
    <property type="entry name" value="HisK_dim/P_sf"/>
</dbReference>
<dbReference type="SUPFAM" id="SSF46689">
    <property type="entry name" value="Homeodomain-like"/>
    <property type="match status" value="1"/>
</dbReference>
<dbReference type="InterPro" id="IPR001789">
    <property type="entry name" value="Sig_transdc_resp-reg_receiver"/>
</dbReference>
<comment type="catalytic activity">
    <reaction evidence="1">
        <text>ATP + protein L-histidine = ADP + protein N-phospho-L-histidine.</text>
        <dbReference type="EC" id="2.7.13.3"/>
    </reaction>
</comment>
<sequence length="1323" mass="148906">MIWIATEDGLNRFDGNRFTVYRHHDDDTNSLPGNDITCIHEDKAGRLWVGANGGFLSLYDRTRDAFIKVSSFKGGDTLSAITVRYISSDHTGMVWAGSYNGLYYIDPAAKKILALPAALEQTHQFNGPLVTSIFEDSKNQIWFGTTRNLVLYDPEKKQVYNYAHDDADPASLCDNNIKVITEDKKGRIWIGTNNGLSLALPNGHFKNFLHRDNDSRSLSNNLIYAIEPDANGQLWVGTEEGLNILDSTNENFTRILPNKWNTYSLARKSVRTIYIDPQGIYWLGTYQGGISKYDRNLNLFQLKQSNAFDDNGLSSPVVTSFAEGKNGAVYIGTDGGGVNLFNPKTGLFSHVPLACNTKTPSGSLPVLALHMDREGLLWIGTYSNGLLSYAPSAGNCRLFKQGPGSINNNDIFCITEDHNGNLWIGTNGSGVNLYDRKTGVFHVYNNRRDGSRYIPINGYIRAITEDRNGNIWIASHGTGIVMLNPVTNKTRLFDKINSNLPVNTVLTLLCDGRNNIWVGTAGGGLSLLNKKDSTFTSYSEKEGLQNANVYKILEDESGQIWVSTNAGISQFDPGSSHFTNYTRYNGVQNNNFVLGSGVRSQSGELYFGGLDGFNYFNPRSFVKNRNVPAVMLTDLRVANQSVVPSANGPLREQISIAREISLDYKQNFSLSYGAIDYTSPEQNNYSYKLEGFDKDWNYVGHGKTASYTNIDPGDYVFHVRVRNSDGVWNNKGASIVIHITPPFWRTKYAYFFYVVFFIGVFLFYRYKTLQKLRRKFEAEQEKRRVEQLMEQQKKEVEVARELDQLKIKFLTNLSHEFRTPISLIMGPVDNLLNHIHDKGPLGQLQMIRRNARRLLNLVNQLLDFRKMEENELTLHASEGEVIGFMKEVFDSFIDLSERKRIHYTFNSDIKTLFTHFDHDKLERILFNLLSNAFKFTPVNGSISMEVKRAEATSDAANTWLGIRVSDTGIGIPDEQRQKIFERFFQINSTSILNQGSGIGLSITNEFVKMQGGTIDVNSTPGTGTEFVVQLPFCNARAQEPIATPAAIEKEPVVEEPAPLNGTNGHGGDITLPAILLVEDDDDFRFYLKDNLKHYYTVIEAANGKEGWQKALANHPLLVVSDINMPMMDGIQLINKIKHDKRTSHIPVILLTALTGEEEQLKGLATGANDYMTKPFNFQILNSKIRNLLVLNHSLKTTYSKQIQVNVPQREMESPDAVLMKEIRLYIEEHLIDPRLSVDHLSKHLNMSRSSLYSKMLHLTGQTPIEYIRAIKLDKAAILLEKNNFNIAQVAYAAGFATPNYFARAFKAKFNMSPSDYANKKRKG</sequence>
<evidence type="ECO:0000256" key="14">
    <source>
        <dbReference type="SAM" id="Phobius"/>
    </source>
</evidence>
<dbReference type="InterPro" id="IPR009057">
    <property type="entry name" value="Homeodomain-like_sf"/>
</dbReference>
<dbReference type="PROSITE" id="PS01124">
    <property type="entry name" value="HTH_ARAC_FAMILY_2"/>
    <property type="match status" value="1"/>
</dbReference>
<dbReference type="PANTHER" id="PTHR43547:SF2">
    <property type="entry name" value="HYBRID SIGNAL TRANSDUCTION HISTIDINE KINASE C"/>
    <property type="match status" value="1"/>
</dbReference>
<dbReference type="Pfam" id="PF12833">
    <property type="entry name" value="HTH_18"/>
    <property type="match status" value="1"/>
</dbReference>
<evidence type="ECO:0000256" key="1">
    <source>
        <dbReference type="ARBA" id="ARBA00000085"/>
    </source>
</evidence>
<accession>A0A1V9FZD0</accession>
<feature type="modified residue" description="4-aspartylphosphate" evidence="12">
    <location>
        <position position="1121"/>
    </location>
</feature>
<dbReference type="Pfam" id="PF07494">
    <property type="entry name" value="Reg_prop"/>
    <property type="match status" value="9"/>
</dbReference>
<keyword evidence="3 12" id="KW-0597">Phosphoprotein</keyword>
<evidence type="ECO:0000256" key="5">
    <source>
        <dbReference type="ARBA" id="ARBA00022741"/>
    </source>
</evidence>
<dbReference type="InterPro" id="IPR013783">
    <property type="entry name" value="Ig-like_fold"/>
</dbReference>
<dbReference type="FunFam" id="3.30.565.10:FF:000037">
    <property type="entry name" value="Hybrid sensor histidine kinase/response regulator"/>
    <property type="match status" value="1"/>
</dbReference>
<dbReference type="InterPro" id="IPR005467">
    <property type="entry name" value="His_kinase_dom"/>
</dbReference>
<evidence type="ECO:0000256" key="13">
    <source>
        <dbReference type="SAM" id="Coils"/>
    </source>
</evidence>
<keyword evidence="14" id="KW-1133">Transmembrane helix</keyword>
<dbReference type="CDD" id="cd17574">
    <property type="entry name" value="REC_OmpR"/>
    <property type="match status" value="1"/>
</dbReference>
<evidence type="ECO:0000256" key="3">
    <source>
        <dbReference type="ARBA" id="ARBA00022553"/>
    </source>
</evidence>
<dbReference type="PROSITE" id="PS00041">
    <property type="entry name" value="HTH_ARAC_FAMILY_1"/>
    <property type="match status" value="1"/>
</dbReference>
<dbReference type="InterPro" id="IPR018062">
    <property type="entry name" value="HTH_AraC-typ_CS"/>
</dbReference>
<dbReference type="PROSITE" id="PS50109">
    <property type="entry name" value="HIS_KIN"/>
    <property type="match status" value="1"/>
</dbReference>
<evidence type="ECO:0000313" key="19">
    <source>
        <dbReference type="Proteomes" id="UP000192796"/>
    </source>
</evidence>
<keyword evidence="5" id="KW-0547">Nucleotide-binding</keyword>
<keyword evidence="14" id="KW-0812">Transmembrane</keyword>
<dbReference type="Gene3D" id="1.10.287.130">
    <property type="match status" value="1"/>
</dbReference>